<comment type="caution">
    <text evidence="1">The sequence shown here is derived from an EMBL/GenBank/DDBJ whole genome shotgun (WGS) entry which is preliminary data.</text>
</comment>
<proteinExistence type="predicted"/>
<evidence type="ECO:0000313" key="1">
    <source>
        <dbReference type="EMBL" id="MFD0692102.1"/>
    </source>
</evidence>
<accession>A0ABW2Y0J5</accession>
<dbReference type="RefSeq" id="WP_131759475.1">
    <property type="nucleotide sequence ID" value="NZ_CAACUY010000079.1"/>
</dbReference>
<dbReference type="Proteomes" id="UP001597063">
    <property type="component" value="Unassembled WGS sequence"/>
</dbReference>
<sequence>MDGDVGGDVIAVELAEVPWPWDVVGSDIGEAVPVPAGTREDVRSAIRALGKLLEFLERRSGDVAAASAATTLLDDAPWFAFERGLAEAMPTTGDLTWSNVQRWARSFDPALIGGSWEHAPAEFVRAIGWIWASTVVDMQIEKVTDWLVDKFEQEPGNPELDYFMDLVSERASKVGVKGPSLITALSSAGQSKALPYLDRLARDSRLPEESQEAVEQERIWLRRPS</sequence>
<keyword evidence="2" id="KW-1185">Reference proteome</keyword>
<dbReference type="EMBL" id="JBHTGP010000035">
    <property type="protein sequence ID" value="MFD0692102.1"/>
    <property type="molecule type" value="Genomic_DNA"/>
</dbReference>
<evidence type="ECO:0000313" key="2">
    <source>
        <dbReference type="Proteomes" id="UP001597063"/>
    </source>
</evidence>
<gene>
    <name evidence="1" type="ORF">ACFQZM_46970</name>
</gene>
<name>A0ABW2Y0J5_9ACTN</name>
<protein>
    <submittedName>
        <fullName evidence="1">Uncharacterized protein</fullName>
    </submittedName>
</protein>
<organism evidence="1 2">
    <name type="scientific">Actinomadura fibrosa</name>
    <dbReference type="NCBI Taxonomy" id="111802"/>
    <lineage>
        <taxon>Bacteria</taxon>
        <taxon>Bacillati</taxon>
        <taxon>Actinomycetota</taxon>
        <taxon>Actinomycetes</taxon>
        <taxon>Streptosporangiales</taxon>
        <taxon>Thermomonosporaceae</taxon>
        <taxon>Actinomadura</taxon>
    </lineage>
</organism>
<reference evidence="2" key="1">
    <citation type="journal article" date="2019" name="Int. J. Syst. Evol. Microbiol.">
        <title>The Global Catalogue of Microorganisms (GCM) 10K type strain sequencing project: providing services to taxonomists for standard genome sequencing and annotation.</title>
        <authorList>
            <consortium name="The Broad Institute Genomics Platform"/>
            <consortium name="The Broad Institute Genome Sequencing Center for Infectious Disease"/>
            <person name="Wu L."/>
            <person name="Ma J."/>
        </authorList>
    </citation>
    <scope>NUCLEOTIDE SEQUENCE [LARGE SCALE GENOMIC DNA]</scope>
    <source>
        <strain evidence="2">JCM 9371</strain>
    </source>
</reference>